<keyword evidence="1" id="KW-0472">Membrane</keyword>
<organism evidence="2 3">
    <name type="scientific">Ligilactobacillus salitolerans</name>
    <dbReference type="NCBI Taxonomy" id="1808352"/>
    <lineage>
        <taxon>Bacteria</taxon>
        <taxon>Bacillati</taxon>
        <taxon>Bacillota</taxon>
        <taxon>Bacilli</taxon>
        <taxon>Lactobacillales</taxon>
        <taxon>Lactobacillaceae</taxon>
        <taxon>Ligilactobacillus</taxon>
    </lineage>
</organism>
<evidence type="ECO:0000313" key="2">
    <source>
        <dbReference type="EMBL" id="GBG95847.1"/>
    </source>
</evidence>
<dbReference type="InterPro" id="IPR006485">
    <property type="entry name" value="Phage-like_holin"/>
</dbReference>
<gene>
    <name evidence="2" type="ORF">LFYK43_23060</name>
</gene>
<dbReference type="RefSeq" id="WP_229718034.1">
    <property type="nucleotide sequence ID" value="NZ_BFFP01000062.1"/>
</dbReference>
<feature type="transmembrane region" description="Helical" evidence="1">
    <location>
        <begin position="42"/>
        <end position="65"/>
    </location>
</feature>
<dbReference type="EMBL" id="BFFP01000062">
    <property type="protein sequence ID" value="GBG95847.1"/>
    <property type="molecule type" value="Genomic_DNA"/>
</dbReference>
<dbReference type="Proteomes" id="UP000286848">
    <property type="component" value="Unassembled WGS sequence"/>
</dbReference>
<protein>
    <recommendedName>
        <fullName evidence="4">Holin</fullName>
    </recommendedName>
</protein>
<reference evidence="3" key="1">
    <citation type="journal article" date="2019" name="Int. J. Syst. Evol. Microbiol.">
        <title>Lactobacillus salitolerans sp. nov., a novel lactic acid bacterium isolated from spent mushroom substrates.</title>
        <authorList>
            <person name="Tohno M."/>
            <person name="Tanizawa Y."/>
            <person name="Kojima Y."/>
            <person name="Sakamoto M."/>
            <person name="Nakamura Y."/>
            <person name="Ohkuma M."/>
            <person name="Kobayashi H."/>
        </authorList>
    </citation>
    <scope>NUCLEOTIDE SEQUENCE [LARGE SCALE GENOMIC DNA]</scope>
    <source>
        <strain evidence="3">YK43</strain>
    </source>
</reference>
<dbReference type="AlphaFoldDB" id="A0A401IWH0"/>
<evidence type="ECO:0008006" key="4">
    <source>
        <dbReference type="Google" id="ProtNLM"/>
    </source>
</evidence>
<comment type="caution">
    <text evidence="2">The sequence shown here is derived from an EMBL/GenBank/DDBJ whole genome shotgun (WGS) entry which is preliminary data.</text>
</comment>
<keyword evidence="1" id="KW-1133">Transmembrane helix</keyword>
<proteinExistence type="predicted"/>
<sequence>MNKLKLNFNVHSAGAWTTLVGAILAAVTGVLGALGVNINSDILTTVSGAVTAVISLLVALGILVVPTDKKEDDKK</sequence>
<feature type="transmembrane region" description="Helical" evidence="1">
    <location>
        <begin position="12"/>
        <end position="36"/>
    </location>
</feature>
<keyword evidence="1" id="KW-0812">Transmembrane</keyword>
<name>A0A401IWH0_9LACO</name>
<evidence type="ECO:0000256" key="1">
    <source>
        <dbReference type="SAM" id="Phobius"/>
    </source>
</evidence>
<accession>A0A401IWH0</accession>
<evidence type="ECO:0000313" key="3">
    <source>
        <dbReference type="Proteomes" id="UP000286848"/>
    </source>
</evidence>
<keyword evidence="3" id="KW-1185">Reference proteome</keyword>
<dbReference type="Pfam" id="PF04531">
    <property type="entry name" value="Phage_holin_1"/>
    <property type="match status" value="1"/>
</dbReference>